<dbReference type="PANTHER" id="PTHR34220">
    <property type="entry name" value="SENSOR HISTIDINE KINASE YPDA"/>
    <property type="match status" value="1"/>
</dbReference>
<dbReference type="RefSeq" id="WP_348711870.1">
    <property type="nucleotide sequence ID" value="NZ_CAXIXY010000004.1"/>
</dbReference>
<name>A0ABM9NZC9_9FLAO</name>
<evidence type="ECO:0000256" key="1">
    <source>
        <dbReference type="SAM" id="Phobius"/>
    </source>
</evidence>
<reference evidence="3 4" key="1">
    <citation type="submission" date="2024-05" db="EMBL/GenBank/DDBJ databases">
        <authorList>
            <person name="Duchaud E."/>
        </authorList>
    </citation>
    <scope>NUCLEOTIDE SEQUENCE [LARGE SCALE GENOMIC DNA]</scope>
    <source>
        <strain evidence="3">Ena-SAMPLE-TAB-13-05-2024-13:56:06:370-140302</strain>
    </source>
</reference>
<keyword evidence="1" id="KW-1133">Transmembrane helix</keyword>
<sequence length="262" mass="30731">MITKIKHIKKLFTVRNIRFLLLVIGVIIVLFNDVFGKIEGFIEFLFLYFISVCIAVAHWLFVNIKFIINLKNEKAKTELMHLQSQVNPHFFFNMLNNLYGLVDKDSGKAKALILKLSDMMRYSIYEGQKEYVTLAKEIDFIQNYIELHKMRYHKNIDLKFEIDVDNDQLKIMPLLFIILVENAFKHGVEVLRNDAFVTIAIKTIQNKVTFSIQNNFDSEDKSVQGIGLENLKRRLELAYPKKHEYSTLIENEVYSSKLSIQL</sequence>
<evidence type="ECO:0000259" key="2">
    <source>
        <dbReference type="Pfam" id="PF06580"/>
    </source>
</evidence>
<evidence type="ECO:0000313" key="4">
    <source>
        <dbReference type="Proteomes" id="UP001497416"/>
    </source>
</evidence>
<keyword evidence="1" id="KW-0472">Membrane</keyword>
<comment type="caution">
    <text evidence="3">The sequence shown here is derived from an EMBL/GenBank/DDBJ whole genome shotgun (WGS) entry which is preliminary data.</text>
</comment>
<feature type="transmembrane region" description="Helical" evidence="1">
    <location>
        <begin position="46"/>
        <end position="68"/>
    </location>
</feature>
<dbReference type="Gene3D" id="3.30.565.10">
    <property type="entry name" value="Histidine kinase-like ATPase, C-terminal domain"/>
    <property type="match status" value="1"/>
</dbReference>
<dbReference type="SUPFAM" id="SSF55874">
    <property type="entry name" value="ATPase domain of HSP90 chaperone/DNA topoisomerase II/histidine kinase"/>
    <property type="match status" value="1"/>
</dbReference>
<dbReference type="Proteomes" id="UP001497416">
    <property type="component" value="Unassembled WGS sequence"/>
</dbReference>
<proteinExistence type="predicted"/>
<keyword evidence="1" id="KW-0812">Transmembrane</keyword>
<keyword evidence="3" id="KW-0418">Kinase</keyword>
<evidence type="ECO:0000313" key="3">
    <source>
        <dbReference type="EMBL" id="CAL2084976.1"/>
    </source>
</evidence>
<keyword evidence="4" id="KW-1185">Reference proteome</keyword>
<gene>
    <name evidence="3" type="ORF">T190607A01A_20395</name>
</gene>
<accession>A0ABM9NZC9</accession>
<keyword evidence="3" id="KW-0808">Transferase</keyword>
<dbReference type="InterPro" id="IPR036890">
    <property type="entry name" value="HATPase_C_sf"/>
</dbReference>
<dbReference type="InterPro" id="IPR010559">
    <property type="entry name" value="Sig_transdc_His_kin_internal"/>
</dbReference>
<dbReference type="InterPro" id="IPR050640">
    <property type="entry name" value="Bact_2-comp_sensor_kinase"/>
</dbReference>
<organism evidence="3 4">
    <name type="scientific">Tenacibaculum platacis</name>
    <dbReference type="NCBI Taxonomy" id="3137852"/>
    <lineage>
        <taxon>Bacteria</taxon>
        <taxon>Pseudomonadati</taxon>
        <taxon>Bacteroidota</taxon>
        <taxon>Flavobacteriia</taxon>
        <taxon>Flavobacteriales</taxon>
        <taxon>Flavobacteriaceae</taxon>
        <taxon>Tenacibaculum</taxon>
    </lineage>
</organism>
<dbReference type="Pfam" id="PF06580">
    <property type="entry name" value="His_kinase"/>
    <property type="match status" value="1"/>
</dbReference>
<feature type="domain" description="Signal transduction histidine kinase internal region" evidence="2">
    <location>
        <begin position="78"/>
        <end position="155"/>
    </location>
</feature>
<dbReference type="GO" id="GO:0016301">
    <property type="term" value="F:kinase activity"/>
    <property type="evidence" value="ECO:0007669"/>
    <property type="project" value="UniProtKB-KW"/>
</dbReference>
<protein>
    <submittedName>
        <fullName evidence="3">Histidine kinase</fullName>
    </submittedName>
</protein>
<dbReference type="EMBL" id="CAXIXY010000004">
    <property type="protein sequence ID" value="CAL2084976.1"/>
    <property type="molecule type" value="Genomic_DNA"/>
</dbReference>
<dbReference type="PANTHER" id="PTHR34220:SF7">
    <property type="entry name" value="SENSOR HISTIDINE KINASE YPDA"/>
    <property type="match status" value="1"/>
</dbReference>